<dbReference type="GO" id="GO:0016020">
    <property type="term" value="C:membrane"/>
    <property type="evidence" value="ECO:0007669"/>
    <property type="project" value="UniProtKB-SubCell"/>
</dbReference>
<protein>
    <submittedName>
        <fullName evidence="8">SUN domain-containing protein 1-like</fullName>
    </submittedName>
</protein>
<reference evidence="8 9" key="1">
    <citation type="journal article" date="2018" name="Front. Plant Sci.">
        <title>Red Clover (Trifolium pratense) and Zigzag Clover (T. medium) - A Picture of Genomic Similarities and Differences.</title>
        <authorList>
            <person name="Dluhosova J."/>
            <person name="Istvanek J."/>
            <person name="Nedelnik J."/>
            <person name="Repkova J."/>
        </authorList>
    </citation>
    <scope>NUCLEOTIDE SEQUENCE [LARGE SCALE GENOMIC DNA]</scope>
    <source>
        <strain evidence="9">cv. 10/8</strain>
        <tissue evidence="8">Leaf</tissue>
    </source>
</reference>
<evidence type="ECO:0000256" key="5">
    <source>
        <dbReference type="SAM" id="Coils"/>
    </source>
</evidence>
<dbReference type="AlphaFoldDB" id="A0A392LXE3"/>
<evidence type="ECO:0000313" key="8">
    <source>
        <dbReference type="EMBL" id="MCH79623.1"/>
    </source>
</evidence>
<dbReference type="InterPro" id="IPR045119">
    <property type="entry name" value="SUN1-5"/>
</dbReference>
<evidence type="ECO:0000313" key="9">
    <source>
        <dbReference type="Proteomes" id="UP000265520"/>
    </source>
</evidence>
<evidence type="ECO:0000256" key="2">
    <source>
        <dbReference type="ARBA" id="ARBA00022692"/>
    </source>
</evidence>
<evidence type="ECO:0000256" key="1">
    <source>
        <dbReference type="ARBA" id="ARBA00004370"/>
    </source>
</evidence>
<dbReference type="GO" id="GO:0005635">
    <property type="term" value="C:nuclear envelope"/>
    <property type="evidence" value="ECO:0007669"/>
    <property type="project" value="UniProtKB-ARBA"/>
</dbReference>
<keyword evidence="9" id="KW-1185">Reference proteome</keyword>
<comment type="subcellular location">
    <subcellularLocation>
        <location evidence="1">Membrane</location>
    </subcellularLocation>
</comment>
<feature type="domain" description="SUN" evidence="7">
    <location>
        <begin position="196"/>
        <end position="297"/>
    </location>
</feature>
<dbReference type="Pfam" id="PF07738">
    <property type="entry name" value="Sad1_UNC"/>
    <property type="match status" value="1"/>
</dbReference>
<dbReference type="Proteomes" id="UP000265520">
    <property type="component" value="Unassembled WGS sequence"/>
</dbReference>
<keyword evidence="3 6" id="KW-1133">Transmembrane helix</keyword>
<evidence type="ECO:0000256" key="3">
    <source>
        <dbReference type="ARBA" id="ARBA00022989"/>
    </source>
</evidence>
<keyword evidence="4 6" id="KW-0472">Membrane</keyword>
<feature type="coiled-coil region" evidence="5">
    <location>
        <begin position="94"/>
        <end position="150"/>
    </location>
</feature>
<evidence type="ECO:0000259" key="7">
    <source>
        <dbReference type="PROSITE" id="PS51469"/>
    </source>
</evidence>
<dbReference type="Gene3D" id="2.60.120.260">
    <property type="entry name" value="Galactose-binding domain-like"/>
    <property type="match status" value="1"/>
</dbReference>
<evidence type="ECO:0000256" key="4">
    <source>
        <dbReference type="ARBA" id="ARBA00023136"/>
    </source>
</evidence>
<sequence>MSATSTTGNVLSQDLGAASKKVAGGKSKKSNWVTAVRFFAKNFVLLGFIVWWFTVRFFSEYDDRILELEGLLKKMTKMIEVQVDVVDKKIVNEVGELRKEMDVKLSKKNELRKEMDVKIEQKGAFLKNELRKLETKGEKLERYLSELKVDDLLTKEEFEKFVEVLKNVKGNEHEGGGLDEIREFARGVVESEIEKHAADGLGRVDYALANGGAAVVTHSKPYGKETLYLLTSRNGVHPKANMMLKPSFGEPWQCFPLEGSRGFVQIRLHAEIIPEAITLEHVAKLICLLYLPEFSLW</sequence>
<dbReference type="PANTHER" id="PTHR12911">
    <property type="entry name" value="SAD1/UNC-84-LIKE PROTEIN-RELATED"/>
    <property type="match status" value="1"/>
</dbReference>
<organism evidence="8 9">
    <name type="scientific">Trifolium medium</name>
    <dbReference type="NCBI Taxonomy" id="97028"/>
    <lineage>
        <taxon>Eukaryota</taxon>
        <taxon>Viridiplantae</taxon>
        <taxon>Streptophyta</taxon>
        <taxon>Embryophyta</taxon>
        <taxon>Tracheophyta</taxon>
        <taxon>Spermatophyta</taxon>
        <taxon>Magnoliopsida</taxon>
        <taxon>eudicotyledons</taxon>
        <taxon>Gunneridae</taxon>
        <taxon>Pentapetalae</taxon>
        <taxon>rosids</taxon>
        <taxon>fabids</taxon>
        <taxon>Fabales</taxon>
        <taxon>Fabaceae</taxon>
        <taxon>Papilionoideae</taxon>
        <taxon>50 kb inversion clade</taxon>
        <taxon>NPAAA clade</taxon>
        <taxon>Hologalegina</taxon>
        <taxon>IRL clade</taxon>
        <taxon>Trifolieae</taxon>
        <taxon>Trifolium</taxon>
    </lineage>
</organism>
<accession>A0A392LXE3</accession>
<name>A0A392LXE3_9FABA</name>
<evidence type="ECO:0000256" key="6">
    <source>
        <dbReference type="SAM" id="Phobius"/>
    </source>
</evidence>
<dbReference type="GO" id="GO:0043495">
    <property type="term" value="F:protein-membrane adaptor activity"/>
    <property type="evidence" value="ECO:0007669"/>
    <property type="project" value="TreeGrafter"/>
</dbReference>
<feature type="transmembrane region" description="Helical" evidence="6">
    <location>
        <begin position="38"/>
        <end position="58"/>
    </location>
</feature>
<gene>
    <name evidence="8" type="ORF">A2U01_0000376</name>
</gene>
<dbReference type="PROSITE" id="PS51469">
    <property type="entry name" value="SUN"/>
    <property type="match status" value="1"/>
</dbReference>
<dbReference type="PANTHER" id="PTHR12911:SF8">
    <property type="entry name" value="KLAROID PROTEIN-RELATED"/>
    <property type="match status" value="1"/>
</dbReference>
<keyword evidence="2 6" id="KW-0812">Transmembrane</keyword>
<proteinExistence type="predicted"/>
<keyword evidence="5" id="KW-0175">Coiled coil</keyword>
<dbReference type="EMBL" id="LXQA010000235">
    <property type="protein sequence ID" value="MCH79623.1"/>
    <property type="molecule type" value="Genomic_DNA"/>
</dbReference>
<dbReference type="InterPro" id="IPR012919">
    <property type="entry name" value="SUN_dom"/>
</dbReference>
<comment type="caution">
    <text evidence="8">The sequence shown here is derived from an EMBL/GenBank/DDBJ whole genome shotgun (WGS) entry which is preliminary data.</text>
</comment>